<name>A0ABU0YXS6_9PROT</name>
<dbReference type="Pfam" id="PF12833">
    <property type="entry name" value="HTH_18"/>
    <property type="match status" value="1"/>
</dbReference>
<dbReference type="InterPro" id="IPR018060">
    <property type="entry name" value="HTH_AraC"/>
</dbReference>
<evidence type="ECO:0000313" key="7">
    <source>
        <dbReference type="Proteomes" id="UP001230156"/>
    </source>
</evidence>
<accession>A0ABU0YXS6</accession>
<dbReference type="PANTHER" id="PTHR46796">
    <property type="entry name" value="HTH-TYPE TRANSCRIPTIONAL ACTIVATOR RHAS-RELATED"/>
    <property type="match status" value="1"/>
</dbReference>
<dbReference type="InterPro" id="IPR009057">
    <property type="entry name" value="Homeodomain-like_sf"/>
</dbReference>
<dbReference type="InterPro" id="IPR050204">
    <property type="entry name" value="AraC_XylS_family_regulators"/>
</dbReference>
<keyword evidence="2" id="KW-0238">DNA-binding</keyword>
<dbReference type="PANTHER" id="PTHR46796:SF7">
    <property type="entry name" value="ARAC FAMILY TRANSCRIPTIONAL REGULATOR"/>
    <property type="match status" value="1"/>
</dbReference>
<dbReference type="EMBL" id="JAUYVI010000012">
    <property type="protein sequence ID" value="MDQ7251458.1"/>
    <property type="molecule type" value="Genomic_DNA"/>
</dbReference>
<evidence type="ECO:0000259" key="5">
    <source>
        <dbReference type="PROSITE" id="PS01124"/>
    </source>
</evidence>
<evidence type="ECO:0000313" key="6">
    <source>
        <dbReference type="EMBL" id="MDQ7251458.1"/>
    </source>
</evidence>
<keyword evidence="1" id="KW-0805">Transcription regulation</keyword>
<evidence type="ECO:0000256" key="2">
    <source>
        <dbReference type="ARBA" id="ARBA00023125"/>
    </source>
</evidence>
<dbReference type="Gene3D" id="1.10.10.60">
    <property type="entry name" value="Homeodomain-like"/>
    <property type="match status" value="1"/>
</dbReference>
<protein>
    <submittedName>
        <fullName evidence="6">AraC family transcriptional regulator</fullName>
    </submittedName>
</protein>
<proteinExistence type="predicted"/>
<dbReference type="Proteomes" id="UP001230156">
    <property type="component" value="Unassembled WGS sequence"/>
</dbReference>
<dbReference type="InterPro" id="IPR032783">
    <property type="entry name" value="AraC_lig"/>
</dbReference>
<keyword evidence="3" id="KW-0804">Transcription</keyword>
<dbReference type="SUPFAM" id="SSF46689">
    <property type="entry name" value="Homeodomain-like"/>
    <property type="match status" value="2"/>
</dbReference>
<feature type="domain" description="HTH araC/xylS-type" evidence="5">
    <location>
        <begin position="226"/>
        <end position="324"/>
    </location>
</feature>
<dbReference type="RefSeq" id="WP_379961858.1">
    <property type="nucleotide sequence ID" value="NZ_JAUYVI010000012.1"/>
</dbReference>
<comment type="caution">
    <text evidence="6">The sequence shown here is derived from an EMBL/GenBank/DDBJ whole genome shotgun (WGS) entry which is preliminary data.</text>
</comment>
<gene>
    <name evidence="6" type="ORF">Q8A70_27480</name>
</gene>
<organism evidence="6 7">
    <name type="scientific">Dongia sedimenti</name>
    <dbReference type="NCBI Taxonomy" id="3064282"/>
    <lineage>
        <taxon>Bacteria</taxon>
        <taxon>Pseudomonadati</taxon>
        <taxon>Pseudomonadota</taxon>
        <taxon>Alphaproteobacteria</taxon>
        <taxon>Rhodospirillales</taxon>
        <taxon>Dongiaceae</taxon>
        <taxon>Dongia</taxon>
    </lineage>
</organism>
<dbReference type="PROSITE" id="PS01124">
    <property type="entry name" value="HTH_ARAC_FAMILY_2"/>
    <property type="match status" value="1"/>
</dbReference>
<dbReference type="PRINTS" id="PR00032">
    <property type="entry name" value="HTHARAC"/>
</dbReference>
<evidence type="ECO:0000256" key="1">
    <source>
        <dbReference type="ARBA" id="ARBA00023015"/>
    </source>
</evidence>
<sequence>MHDKSSRLSPAPAGEAQADPLSEMLRGLRLDGVEYGRFRMKAPWGLSFPAQEAARFHFASGRGCWLLTPTKEWIRFEPGDAMLLPRGAEHALASEPDAATMPFCQCAFQKVCENVFETSGGGEPGGAGAETLLFSGSMTFNVDRLHPLLRMMPELMQVQEATLNEPGIPDLLKTMACEVAMDRVGAGGILARLADVVAASLIRSWVERGCGDASGWIAAARDPEIGRVLAAIHLNPSADWSIEALAKTMRGSRSAFAERFTRVVGETPARYVAQVRMHHARQWLSRDKARIGVVAQRLGYDSEASFSRAFKRIMGVPPSYFRGADAEPANETNRMRADPADERNLPWRA</sequence>
<feature type="region of interest" description="Disordered" evidence="4">
    <location>
        <begin position="322"/>
        <end position="349"/>
    </location>
</feature>
<evidence type="ECO:0000256" key="4">
    <source>
        <dbReference type="SAM" id="MobiDB-lite"/>
    </source>
</evidence>
<keyword evidence="7" id="KW-1185">Reference proteome</keyword>
<dbReference type="SMART" id="SM00342">
    <property type="entry name" value="HTH_ARAC"/>
    <property type="match status" value="1"/>
</dbReference>
<evidence type="ECO:0000256" key="3">
    <source>
        <dbReference type="ARBA" id="ARBA00023163"/>
    </source>
</evidence>
<reference evidence="7" key="1">
    <citation type="submission" date="2023-08" db="EMBL/GenBank/DDBJ databases">
        <title>Rhodospirillaceae gen. nov., a novel taxon isolated from the Yangtze River Yuezi River estuary sludge.</title>
        <authorList>
            <person name="Ruan L."/>
        </authorList>
    </citation>
    <scope>NUCLEOTIDE SEQUENCE [LARGE SCALE GENOMIC DNA]</scope>
    <source>
        <strain evidence="7">R-7</strain>
    </source>
</reference>
<dbReference type="InterPro" id="IPR018062">
    <property type="entry name" value="HTH_AraC-typ_CS"/>
</dbReference>
<dbReference type="Pfam" id="PF12852">
    <property type="entry name" value="Cupin_6"/>
    <property type="match status" value="1"/>
</dbReference>
<dbReference type="PROSITE" id="PS00041">
    <property type="entry name" value="HTH_ARAC_FAMILY_1"/>
    <property type="match status" value="1"/>
</dbReference>
<dbReference type="InterPro" id="IPR020449">
    <property type="entry name" value="Tscrpt_reg_AraC-type_HTH"/>
</dbReference>
<feature type="compositionally biased region" description="Basic and acidic residues" evidence="4">
    <location>
        <begin position="333"/>
        <end position="349"/>
    </location>
</feature>